<feature type="region of interest" description="Disordered" evidence="15">
    <location>
        <begin position="1"/>
        <end position="23"/>
    </location>
</feature>
<dbReference type="GO" id="GO:0061630">
    <property type="term" value="F:ubiquitin protein ligase activity"/>
    <property type="evidence" value="ECO:0007669"/>
    <property type="project" value="UniProtKB-EC"/>
</dbReference>
<keyword evidence="11" id="KW-0833">Ubl conjugation pathway</keyword>
<dbReference type="Proteomes" id="UP001295469">
    <property type="component" value="Chromosome A10"/>
</dbReference>
<dbReference type="SMART" id="SM00647">
    <property type="entry name" value="IBR"/>
    <property type="match status" value="1"/>
</dbReference>
<dbReference type="GO" id="GO:0008270">
    <property type="term" value="F:zinc ion binding"/>
    <property type="evidence" value="ECO:0007669"/>
    <property type="project" value="UniProtKB-KW"/>
</dbReference>
<dbReference type="EC" id="2.3.2.31" evidence="6"/>
<evidence type="ECO:0000256" key="8">
    <source>
        <dbReference type="ARBA" id="ARBA00022723"/>
    </source>
</evidence>
<dbReference type="InterPro" id="IPR031127">
    <property type="entry name" value="E3_UB_ligase_RBR"/>
</dbReference>
<protein>
    <recommendedName>
        <fullName evidence="6">RBR-type E3 ubiquitin transferase</fullName>
        <ecNumber evidence="6">2.3.2.31</ecNumber>
    </recommendedName>
</protein>
<dbReference type="CDD" id="cd22582">
    <property type="entry name" value="BRcat_RBR_unk"/>
    <property type="match status" value="1"/>
</dbReference>
<feature type="domain" description="RING-type" evidence="16">
    <location>
        <begin position="198"/>
        <end position="242"/>
    </location>
</feature>
<sequence>MINTGTRNHGGRMDFHGGSVTGATTEKLSEMPCFHKRYSKGLMTMETALELETWNHEDQHVFNTNGRLNEYYTTYKEAEIRDLTRGLAEATKVKKNIARLRDDAQTIRSRLRSSHLAMVDGTYIESDYEVIKEPETTRDLYLVPQANKCKKAELGVAIYDMKDNLLEGQLQENYMTLMGRRAMYPLYKAKSSKEKESCVICFDEDIDSDLMFSVDTCRHRFCVNCVKQHLTVKLLDGTIPNCLHHGCTTQLSVDTCGKLLTPEMCLKWKERTKENSVPYNERVYCPYKNCSYLMSRTELVLGSACGHRKCLKCGCSFCFYCKAPWHSMLSCTDYKKLHSNTQNAKLISLANLSGWRQCGKCNHMVERSGGCGHMTCSFVLGLPPPDSLLTKLEELKDVEEILKREQEDAQASLNKRHSKSSGETVMLQKVESKKNKLVHELERSWAVIQERALKQPSPERLILWKVLLSQREKTLDKQLHTLIDQLAAKQAQVEGIVGEIHSNEMELERLNSLWRRYERFNIEGNSARNRFKRTNSVRGFGSDHDVDAHSYLPYSTATRNETQPRLMYLRSDILALHILVFIKFIFELLCMTLLDCE</sequence>
<evidence type="ECO:0000256" key="9">
    <source>
        <dbReference type="ARBA" id="ARBA00022737"/>
    </source>
</evidence>
<keyword evidence="9" id="KW-0677">Repeat</keyword>
<reference evidence="18" key="1">
    <citation type="submission" date="2021-01" db="EMBL/GenBank/DDBJ databases">
        <authorList>
            <consortium name="Genoscope - CEA"/>
            <person name="William W."/>
        </authorList>
    </citation>
    <scope>NUCLEOTIDE SEQUENCE</scope>
</reference>
<dbReference type="Gene3D" id="3.30.40.10">
    <property type="entry name" value="Zinc/RING finger domain, C3HC4 (zinc finger)"/>
    <property type="match status" value="1"/>
</dbReference>
<gene>
    <name evidence="18" type="ORF">DARMORV10_A10P17320.1</name>
</gene>
<evidence type="ECO:0000313" key="18">
    <source>
        <dbReference type="EMBL" id="CAF2335723.1"/>
    </source>
</evidence>
<dbReference type="Pfam" id="PF01485">
    <property type="entry name" value="IBR"/>
    <property type="match status" value="1"/>
</dbReference>
<dbReference type="AlphaFoldDB" id="A0A817B0Z2"/>
<name>A0A817B0Z2_BRANA</name>
<evidence type="ECO:0000256" key="13">
    <source>
        <dbReference type="PROSITE-ProRule" id="PRU00175"/>
    </source>
</evidence>
<dbReference type="GO" id="GO:0016567">
    <property type="term" value="P:protein ubiquitination"/>
    <property type="evidence" value="ECO:0007669"/>
    <property type="project" value="UniProtKB-UniPathway"/>
</dbReference>
<comment type="pathway">
    <text evidence="4">Protein modification; protein ubiquitination.</text>
</comment>
<evidence type="ECO:0000256" key="12">
    <source>
        <dbReference type="ARBA" id="ARBA00022833"/>
    </source>
</evidence>
<accession>A0A817B0Z2</accession>
<evidence type="ECO:0000256" key="11">
    <source>
        <dbReference type="ARBA" id="ARBA00022786"/>
    </source>
</evidence>
<evidence type="ECO:0000256" key="15">
    <source>
        <dbReference type="SAM" id="MobiDB-lite"/>
    </source>
</evidence>
<dbReference type="SUPFAM" id="SSF57850">
    <property type="entry name" value="RING/U-box"/>
    <property type="match status" value="3"/>
</dbReference>
<evidence type="ECO:0000256" key="5">
    <source>
        <dbReference type="ARBA" id="ARBA00005884"/>
    </source>
</evidence>
<keyword evidence="14" id="KW-0175">Coiled coil</keyword>
<evidence type="ECO:0000259" key="16">
    <source>
        <dbReference type="PROSITE" id="PS50089"/>
    </source>
</evidence>
<dbReference type="InterPro" id="IPR013083">
    <property type="entry name" value="Znf_RING/FYVE/PHD"/>
</dbReference>
<evidence type="ECO:0000256" key="1">
    <source>
        <dbReference type="ARBA" id="ARBA00001798"/>
    </source>
</evidence>
<evidence type="ECO:0000259" key="17">
    <source>
        <dbReference type="PROSITE" id="PS51873"/>
    </source>
</evidence>
<comment type="function">
    <text evidence="3">Might act as an E3 ubiquitin-protein ligase, or as part of E3 complex, which accepts ubiquitin from specific E2 ubiquitin-conjugating enzymes and then transfers it to substrates.</text>
</comment>
<comment type="cofactor">
    <cofactor evidence="2">
        <name>Zn(2+)</name>
        <dbReference type="ChEBI" id="CHEBI:29105"/>
    </cofactor>
</comment>
<dbReference type="PROSITE" id="PS00518">
    <property type="entry name" value="ZF_RING_1"/>
    <property type="match status" value="1"/>
</dbReference>
<dbReference type="PROSITE" id="PS50089">
    <property type="entry name" value="ZF_RING_2"/>
    <property type="match status" value="1"/>
</dbReference>
<evidence type="ECO:0000256" key="2">
    <source>
        <dbReference type="ARBA" id="ARBA00001947"/>
    </source>
</evidence>
<evidence type="ECO:0000256" key="14">
    <source>
        <dbReference type="SAM" id="Coils"/>
    </source>
</evidence>
<dbReference type="InterPro" id="IPR001841">
    <property type="entry name" value="Znf_RING"/>
</dbReference>
<feature type="domain" description="RING-type" evidence="17">
    <location>
        <begin position="194"/>
        <end position="421"/>
    </location>
</feature>
<comment type="similarity">
    <text evidence="5">Belongs to the RBR family. Ariadne subfamily.</text>
</comment>
<dbReference type="FunFam" id="3.30.40.10:FF:000230">
    <property type="entry name" value="RBR-type E3 ubiquitin transferase"/>
    <property type="match status" value="1"/>
</dbReference>
<evidence type="ECO:0000256" key="4">
    <source>
        <dbReference type="ARBA" id="ARBA00004906"/>
    </source>
</evidence>
<feature type="coiled-coil region" evidence="14">
    <location>
        <begin position="388"/>
        <end position="415"/>
    </location>
</feature>
<dbReference type="InterPro" id="IPR002867">
    <property type="entry name" value="IBR_dom"/>
</dbReference>
<dbReference type="InterPro" id="IPR017907">
    <property type="entry name" value="Znf_RING_CS"/>
</dbReference>
<keyword evidence="10 13" id="KW-0863">Zinc-finger</keyword>
<organism evidence="18">
    <name type="scientific">Brassica napus</name>
    <name type="common">Rape</name>
    <dbReference type="NCBI Taxonomy" id="3708"/>
    <lineage>
        <taxon>Eukaryota</taxon>
        <taxon>Viridiplantae</taxon>
        <taxon>Streptophyta</taxon>
        <taxon>Embryophyta</taxon>
        <taxon>Tracheophyta</taxon>
        <taxon>Spermatophyta</taxon>
        <taxon>Magnoliopsida</taxon>
        <taxon>eudicotyledons</taxon>
        <taxon>Gunneridae</taxon>
        <taxon>Pentapetalae</taxon>
        <taxon>rosids</taxon>
        <taxon>malvids</taxon>
        <taxon>Brassicales</taxon>
        <taxon>Brassicaceae</taxon>
        <taxon>Brassiceae</taxon>
        <taxon>Brassica</taxon>
    </lineage>
</organism>
<evidence type="ECO:0000256" key="3">
    <source>
        <dbReference type="ARBA" id="ARBA00003976"/>
    </source>
</evidence>
<evidence type="ECO:0000256" key="7">
    <source>
        <dbReference type="ARBA" id="ARBA00022679"/>
    </source>
</evidence>
<dbReference type="Gene3D" id="1.20.120.1750">
    <property type="match status" value="1"/>
</dbReference>
<evidence type="ECO:0000256" key="6">
    <source>
        <dbReference type="ARBA" id="ARBA00012251"/>
    </source>
</evidence>
<comment type="catalytic activity">
    <reaction evidence="1">
        <text>[E2 ubiquitin-conjugating enzyme]-S-ubiquitinyl-L-cysteine + [acceptor protein]-L-lysine = [E2 ubiquitin-conjugating enzyme]-L-cysteine + [acceptor protein]-N(6)-ubiquitinyl-L-lysine.</text>
        <dbReference type="EC" id="2.3.2.31"/>
    </reaction>
</comment>
<evidence type="ECO:0000256" key="10">
    <source>
        <dbReference type="ARBA" id="ARBA00022771"/>
    </source>
</evidence>
<keyword evidence="7" id="KW-0808">Transferase</keyword>
<keyword evidence="12" id="KW-0862">Zinc</keyword>
<dbReference type="PROSITE" id="PS51873">
    <property type="entry name" value="TRIAD"/>
    <property type="match status" value="1"/>
</dbReference>
<dbReference type="UniPathway" id="UPA00143"/>
<proteinExistence type="inferred from homology"/>
<dbReference type="PANTHER" id="PTHR11685">
    <property type="entry name" value="RBR FAMILY RING FINGER AND IBR DOMAIN-CONTAINING"/>
    <property type="match status" value="1"/>
</dbReference>
<dbReference type="EMBL" id="HG994364">
    <property type="protein sequence ID" value="CAF2335723.1"/>
    <property type="molecule type" value="Genomic_DNA"/>
</dbReference>
<dbReference type="InterPro" id="IPR044066">
    <property type="entry name" value="TRIAD_supradom"/>
</dbReference>
<keyword evidence="8" id="KW-0479">Metal-binding</keyword>